<dbReference type="GO" id="GO:0005525">
    <property type="term" value="F:GTP binding"/>
    <property type="evidence" value="ECO:0007669"/>
    <property type="project" value="UniProtKB-KW"/>
</dbReference>
<keyword evidence="4" id="KW-0342">GTP-binding</keyword>
<dbReference type="InterPro" id="IPR027417">
    <property type="entry name" value="P-loop_NTPase"/>
</dbReference>
<organism evidence="5 6">
    <name type="scientific">Candidatus Methanofastidiosum methylothiophilum</name>
    <dbReference type="NCBI Taxonomy" id="1705564"/>
    <lineage>
        <taxon>Archaea</taxon>
        <taxon>Methanobacteriati</taxon>
        <taxon>Methanobacteriota</taxon>
        <taxon>Stenosarchaea group</taxon>
        <taxon>Candidatus Methanofastidiosia</taxon>
        <taxon>Candidatus Methanofastidiosales</taxon>
        <taxon>Candidatus Methanofastidiosaceae</taxon>
        <taxon>Candidatus Methanofastidiosum</taxon>
    </lineage>
</organism>
<keyword evidence="3" id="KW-0378">Hydrolase</keyword>
<dbReference type="InterPro" id="IPR052705">
    <property type="entry name" value="Gliding_Motility_GTPase"/>
</dbReference>
<dbReference type="PATRIC" id="fig|1705564.3.peg.75"/>
<proteinExistence type="inferred from homology"/>
<dbReference type="GO" id="GO:0016787">
    <property type="term" value="F:hydrolase activity"/>
    <property type="evidence" value="ECO:0007669"/>
    <property type="project" value="UniProtKB-KW"/>
</dbReference>
<dbReference type="InterPro" id="IPR005225">
    <property type="entry name" value="Small_GTP-bd"/>
</dbReference>
<reference evidence="5 6" key="1">
    <citation type="journal article" date="2016" name="ISME J.">
        <title>Chasing the elusive Euryarchaeota class WSA2: genomes reveal a uniquely fastidious methyl-reducing methanogen.</title>
        <authorList>
            <person name="Nobu M.K."/>
            <person name="Narihiro T."/>
            <person name="Kuroda K."/>
            <person name="Mei R."/>
            <person name="Liu W.T."/>
        </authorList>
    </citation>
    <scope>NUCLEOTIDE SEQUENCE [LARGE SCALE GENOMIC DNA]</scope>
    <source>
        <strain evidence="5">U1lsi0528_Bin089</strain>
    </source>
</reference>
<dbReference type="NCBIfam" id="TIGR00231">
    <property type="entry name" value="small_GTP"/>
    <property type="match status" value="1"/>
</dbReference>
<accession>A0A150JAS3</accession>
<evidence type="ECO:0000313" key="6">
    <source>
        <dbReference type="Proteomes" id="UP000075578"/>
    </source>
</evidence>
<evidence type="ECO:0000256" key="3">
    <source>
        <dbReference type="ARBA" id="ARBA00022801"/>
    </source>
</evidence>
<comment type="caution">
    <text evidence="5">The sequence shown here is derived from an EMBL/GenBank/DDBJ whole genome shotgun (WGS) entry which is preliminary data.</text>
</comment>
<dbReference type="InterPro" id="IPR004130">
    <property type="entry name" value="Gpn"/>
</dbReference>
<gene>
    <name evidence="5" type="ORF">AMQ74_00073</name>
</gene>
<dbReference type="EMBL" id="LNGD01000002">
    <property type="protein sequence ID" value="KYC54321.1"/>
    <property type="molecule type" value="Genomic_DNA"/>
</dbReference>
<dbReference type="AlphaFoldDB" id="A0A150JAS3"/>
<dbReference type="Proteomes" id="UP000075578">
    <property type="component" value="Unassembled WGS sequence"/>
</dbReference>
<dbReference type="SUPFAM" id="SSF52540">
    <property type="entry name" value="P-loop containing nucleoside triphosphate hydrolases"/>
    <property type="match status" value="1"/>
</dbReference>
<dbReference type="PANTHER" id="PTHR42708">
    <property type="entry name" value="ATP/GTP-BINDING PROTEIN-RELATED"/>
    <property type="match status" value="1"/>
</dbReference>
<dbReference type="Gene3D" id="3.40.50.300">
    <property type="entry name" value="P-loop containing nucleotide triphosphate hydrolases"/>
    <property type="match status" value="1"/>
</dbReference>
<evidence type="ECO:0000256" key="4">
    <source>
        <dbReference type="ARBA" id="ARBA00023134"/>
    </source>
</evidence>
<dbReference type="PANTHER" id="PTHR42708:SF1">
    <property type="entry name" value="GLIDING MOTILITY PROTEIN MGLA"/>
    <property type="match status" value="1"/>
</dbReference>
<sequence>MKYPKIIITGPFNSGKTELVKNLSDIKVVETEQILGKEKTLDKHTTTVVMDFGRVTLDNDMIVYLFGTPGQDRFDFMWEILSKNMIGFVVMIDSTQRDLSLAKDILKFFKEKSDVPYIIAANKKDLFGAFDNEYIRENLNIPKNIEIVPCIATDRNSCINVLIKILEKINC</sequence>
<comment type="similarity">
    <text evidence="1">Belongs to the GPN-loop GTPase family.</text>
</comment>
<name>A0A150JAS3_9EURY</name>
<evidence type="ECO:0000313" key="5">
    <source>
        <dbReference type="EMBL" id="KYC54321.1"/>
    </source>
</evidence>
<keyword evidence="2" id="KW-0547">Nucleotide-binding</keyword>
<protein>
    <submittedName>
        <fullName evidence="5">ADP-ribosylation factor family protein</fullName>
    </submittedName>
</protein>
<evidence type="ECO:0000256" key="1">
    <source>
        <dbReference type="ARBA" id="ARBA00005290"/>
    </source>
</evidence>
<evidence type="ECO:0000256" key="2">
    <source>
        <dbReference type="ARBA" id="ARBA00022741"/>
    </source>
</evidence>
<dbReference type="Pfam" id="PF03029">
    <property type="entry name" value="ATP_bind_1"/>
    <property type="match status" value="1"/>
</dbReference>